<gene>
    <name evidence="1" type="ORF">SKA53_03086</name>
</gene>
<dbReference type="OrthoDB" id="154268at2"/>
<dbReference type="eggNOG" id="ENOG5031QRH">
    <property type="taxonomic scope" value="Bacteria"/>
</dbReference>
<proteinExistence type="predicted"/>
<sequence>MTARAAFLRAVGPRLLHCTARSNLAGIHLNGLMPPALLAQKARRDPATLALRRDRVLLTLPDSTSARLNHQLPILQGLAAANSIIDGHDATSWARQLDGRVFFWPAHKGRAFVDSIRRDNEIALIWFDSDALFDALGPALWLSPINSGNFRQGGARARRGDWLYCRATDGITAFRRNRRDRGLVTGTDRVSEISLTSAISARLLYDLAPDIQ</sequence>
<comment type="caution">
    <text evidence="1">The sequence shown here is derived from an EMBL/GenBank/DDBJ whole genome shotgun (WGS) entry which is preliminary data.</text>
</comment>
<protein>
    <submittedName>
        <fullName evidence="1">Uncharacterized protein</fullName>
    </submittedName>
</protein>
<organism evidence="1 2">
    <name type="scientific">Yoonia vestfoldensis SKA53</name>
    <dbReference type="NCBI Taxonomy" id="314232"/>
    <lineage>
        <taxon>Bacteria</taxon>
        <taxon>Pseudomonadati</taxon>
        <taxon>Pseudomonadota</taxon>
        <taxon>Alphaproteobacteria</taxon>
        <taxon>Rhodobacterales</taxon>
        <taxon>Paracoccaceae</taxon>
        <taxon>Yoonia</taxon>
    </lineage>
</organism>
<dbReference type="EMBL" id="AAMS01000003">
    <property type="protein sequence ID" value="EAQ07347.1"/>
    <property type="molecule type" value="Genomic_DNA"/>
</dbReference>
<dbReference type="HOGENOM" id="CLU_1298523_0_0_5"/>
<dbReference type="AlphaFoldDB" id="A3V4E0"/>
<reference evidence="1 2" key="1">
    <citation type="submission" date="2006-01" db="EMBL/GenBank/DDBJ databases">
        <authorList>
            <person name="Hagstrom A."/>
            <person name="Ferriera S."/>
            <person name="Johnson J."/>
            <person name="Kravitz S."/>
            <person name="Halpern A."/>
            <person name="Remington K."/>
            <person name="Beeson K."/>
            <person name="Tran B."/>
            <person name="Rogers Y.-H."/>
            <person name="Friedman R."/>
            <person name="Venter J.C."/>
        </authorList>
    </citation>
    <scope>NUCLEOTIDE SEQUENCE [LARGE SCALE GENOMIC DNA]</scope>
    <source>
        <strain evidence="1 2">SKA53</strain>
    </source>
</reference>
<keyword evidence="2" id="KW-1185">Reference proteome</keyword>
<dbReference type="Pfam" id="PF22531">
    <property type="entry name" value="DUF7002"/>
    <property type="match status" value="1"/>
</dbReference>
<dbReference type="RefSeq" id="WP_007204577.1">
    <property type="nucleotide sequence ID" value="NZ_CH672414.1"/>
</dbReference>
<evidence type="ECO:0000313" key="1">
    <source>
        <dbReference type="EMBL" id="EAQ07347.1"/>
    </source>
</evidence>
<accession>A3V4E0</accession>
<dbReference type="STRING" id="314232.SKA53_03086"/>
<name>A3V4E0_9RHOB</name>
<evidence type="ECO:0000313" key="2">
    <source>
        <dbReference type="Proteomes" id="UP000004507"/>
    </source>
</evidence>
<dbReference type="InterPro" id="IPR054271">
    <property type="entry name" value="DUF7002"/>
</dbReference>
<dbReference type="Proteomes" id="UP000004507">
    <property type="component" value="Unassembled WGS sequence"/>
</dbReference>